<proteinExistence type="predicted"/>
<dbReference type="EMBL" id="FLUP01000001">
    <property type="protein sequence ID" value="SBV96899.1"/>
    <property type="molecule type" value="Genomic_DNA"/>
</dbReference>
<evidence type="ECO:0000313" key="1">
    <source>
        <dbReference type="EMBL" id="SBV96899.1"/>
    </source>
</evidence>
<evidence type="ECO:0008006" key="2">
    <source>
        <dbReference type="Google" id="ProtNLM"/>
    </source>
</evidence>
<name>A0A212JBX4_9BACT</name>
<organism evidence="1">
    <name type="scientific">uncultured Desulfovibrio sp</name>
    <dbReference type="NCBI Taxonomy" id="167968"/>
    <lineage>
        <taxon>Bacteria</taxon>
        <taxon>Pseudomonadati</taxon>
        <taxon>Thermodesulfobacteriota</taxon>
        <taxon>Desulfovibrionia</taxon>
        <taxon>Desulfovibrionales</taxon>
        <taxon>Desulfovibrionaceae</taxon>
        <taxon>Desulfovibrio</taxon>
        <taxon>environmental samples</taxon>
    </lineage>
</organism>
<reference evidence="1" key="1">
    <citation type="submission" date="2016-04" db="EMBL/GenBank/DDBJ databases">
        <authorList>
            <person name="Evans L.H."/>
            <person name="Alamgir A."/>
            <person name="Owens N."/>
            <person name="Weber N.D."/>
            <person name="Virtaneva K."/>
            <person name="Barbian K."/>
            <person name="Babar A."/>
            <person name="Rosenke K."/>
        </authorList>
    </citation>
    <scope>NUCLEOTIDE SEQUENCE</scope>
    <source>
        <strain evidence="1">92-2</strain>
    </source>
</reference>
<protein>
    <recommendedName>
        <fullName evidence="2">Tail protein</fullName>
    </recommendedName>
</protein>
<accession>A0A212JBX4</accession>
<dbReference type="InterPro" id="IPR018755">
    <property type="entry name" value="Phage_Mu_Gp48"/>
</dbReference>
<sequence length="203" mass="22139">MGRLAVADYLNQLLQLQPPGEALPTDPDSTWVKLLDGLAQELERVDSRAAALIRESDPRQALELLADWERVCGLPGDCPIAWDSTLQARRAAVVAQLTGAGGQTEAFYKRLADMLGLEITVTEYKPFVAGLSRCGNRLNGGHEVRLVWSVVVRGQRVVRFRCGASQAGDKLLGIANREDLECLLRRYAPGHTTLVVGYEATGV</sequence>
<dbReference type="Pfam" id="PF10076">
    <property type="entry name" value="Phage_Mu_Gp48"/>
    <property type="match status" value="1"/>
</dbReference>
<gene>
    <name evidence="1" type="ORF">KM92DES2_10853</name>
</gene>
<dbReference type="AlphaFoldDB" id="A0A212JBX4"/>